<dbReference type="eggNOG" id="KOG4177">
    <property type="taxonomic scope" value="Eukaryota"/>
</dbReference>
<organism evidence="3">
    <name type="scientific">Amphimedon queenslandica</name>
    <name type="common">Sponge</name>
    <dbReference type="NCBI Taxonomy" id="400682"/>
    <lineage>
        <taxon>Eukaryota</taxon>
        <taxon>Metazoa</taxon>
        <taxon>Porifera</taxon>
        <taxon>Demospongiae</taxon>
        <taxon>Heteroscleromorpha</taxon>
        <taxon>Haplosclerida</taxon>
        <taxon>Niphatidae</taxon>
        <taxon>Amphimedon</taxon>
    </lineage>
</organism>
<protein>
    <submittedName>
        <fullName evidence="3">Uncharacterized protein</fullName>
    </submittedName>
</protein>
<reference evidence="3" key="1">
    <citation type="submission" date="2017-05" db="UniProtKB">
        <authorList>
            <consortium name="EnsemblMetazoa"/>
        </authorList>
    </citation>
    <scope>IDENTIFICATION</scope>
</reference>
<dbReference type="SMART" id="SM00248">
    <property type="entry name" value="ANK"/>
    <property type="match status" value="6"/>
</dbReference>
<name>A0A1X7SFN6_AMPQE</name>
<evidence type="ECO:0000256" key="2">
    <source>
        <dbReference type="ARBA" id="ARBA00023043"/>
    </source>
</evidence>
<sequence>MIDTCHVPPDQPDESNVTALLYAAIGGHSNLVEFFVNRNCNTSQVNFADASLSLLACMSGQIALVHKLEKLGLFSPNYKSSLDTNILHYTCQSVNDNFELLKYLLSRYQLAVDSKDRYGRTPLHTALEYALFATVQFIMNVRDDDMLPIDDDDWLCLHYATNTICCINGGNVYCKLISPHSIPIIEVTNGTYVKSNIDFFKKTQQLNLLSSFLKRASTYPNFDINVTTKYGESLLHLASQSGNTLLVKALQKYDITASLNRDYRSPVHKAALSGSTTMLNHIISQYNLDANLPDCIDRTPLMYSCSSGSINAVEYLITCHNSDPNITDLNGMTSLHHSSCNGHIH</sequence>
<dbReference type="STRING" id="400682.A0A1X7SFN6"/>
<dbReference type="PANTHER" id="PTHR24198">
    <property type="entry name" value="ANKYRIN REPEAT AND PROTEIN KINASE DOMAIN-CONTAINING PROTEIN"/>
    <property type="match status" value="1"/>
</dbReference>
<dbReference type="Pfam" id="PF12796">
    <property type="entry name" value="Ank_2"/>
    <property type="match status" value="2"/>
</dbReference>
<evidence type="ECO:0000313" key="3">
    <source>
        <dbReference type="EnsemblMetazoa" id="Aqu2.1.00892_001"/>
    </source>
</evidence>
<evidence type="ECO:0000256" key="1">
    <source>
        <dbReference type="ARBA" id="ARBA00022737"/>
    </source>
</evidence>
<dbReference type="OrthoDB" id="684045at2759"/>
<dbReference type="InterPro" id="IPR036770">
    <property type="entry name" value="Ankyrin_rpt-contain_sf"/>
</dbReference>
<dbReference type="InterPro" id="IPR002110">
    <property type="entry name" value="Ankyrin_rpt"/>
</dbReference>
<keyword evidence="1" id="KW-0677">Repeat</keyword>
<dbReference type="Gene3D" id="1.25.40.20">
    <property type="entry name" value="Ankyrin repeat-containing domain"/>
    <property type="match status" value="2"/>
</dbReference>
<accession>A0A1X7SFN6</accession>
<dbReference type="EnsemblMetazoa" id="Aqu2.1.00892_001">
    <property type="protein sequence ID" value="Aqu2.1.00892_001"/>
    <property type="gene ID" value="Aqu2.1.00892"/>
</dbReference>
<dbReference type="InParanoid" id="A0A1X7SFN6"/>
<dbReference type="AlphaFoldDB" id="A0A1X7SFN6"/>
<dbReference type="SUPFAM" id="SSF48403">
    <property type="entry name" value="Ankyrin repeat"/>
    <property type="match status" value="1"/>
</dbReference>
<keyword evidence="2" id="KW-0040">ANK repeat</keyword>
<proteinExistence type="predicted"/>
<dbReference type="PANTHER" id="PTHR24198:SF183">
    <property type="entry name" value="SUPPRESSOR_ENHANCER OF LIN-12"/>
    <property type="match status" value="1"/>
</dbReference>